<evidence type="ECO:0000313" key="1">
    <source>
        <dbReference type="EMBL" id="QDZ74547.1"/>
    </source>
</evidence>
<gene>
    <name evidence="1" type="ORF">D0437_16290</name>
</gene>
<dbReference type="EMBL" id="CP031778">
    <property type="protein sequence ID" value="QDZ74547.1"/>
    <property type="molecule type" value="Genomic_DNA"/>
</dbReference>
<dbReference type="AlphaFoldDB" id="A0A9X7QLC4"/>
<dbReference type="RefSeq" id="WP_208743443.1">
    <property type="nucleotide sequence ID" value="NZ_CP031778.1"/>
</dbReference>
<reference evidence="1 2" key="1">
    <citation type="journal article" date="2019" name="Ecotoxicol. Environ. Saf.">
        <title>Microbial characterization of heavy metal resistant bacterial strains isolated from an electroplating wastewater treatment plant.</title>
        <authorList>
            <person name="Cai X."/>
            <person name="Zheng X."/>
            <person name="Zhang D."/>
            <person name="Iqbal W."/>
            <person name="Liu C."/>
            <person name="Yang B."/>
            <person name="Zhao X."/>
            <person name="Lu X."/>
            <person name="Mao Y."/>
        </authorList>
    </citation>
    <scope>NUCLEOTIDE SEQUENCE [LARGE SCALE GENOMIC DNA]</scope>
    <source>
        <strain evidence="1 2">Co1-1</strain>
    </source>
</reference>
<protein>
    <submittedName>
        <fullName evidence="1">Uncharacterized protein</fullName>
    </submittedName>
</protein>
<accession>A0A9X7QLC4</accession>
<organism evidence="1 2">
    <name type="scientific">Bacillus cereus</name>
    <dbReference type="NCBI Taxonomy" id="1396"/>
    <lineage>
        <taxon>Bacteria</taxon>
        <taxon>Bacillati</taxon>
        <taxon>Bacillota</taxon>
        <taxon>Bacilli</taxon>
        <taxon>Bacillales</taxon>
        <taxon>Bacillaceae</taxon>
        <taxon>Bacillus</taxon>
        <taxon>Bacillus cereus group</taxon>
    </lineage>
</organism>
<dbReference type="Proteomes" id="UP000321735">
    <property type="component" value="Chromosome"/>
</dbReference>
<evidence type="ECO:0000313" key="2">
    <source>
        <dbReference type="Proteomes" id="UP000321735"/>
    </source>
</evidence>
<sequence>MDKQNPLSFFTEPELSNLILTEKTKLSQLIQQPFSDIPIIPMLVPTILITPEQEVTFLSFMKTF</sequence>
<proteinExistence type="predicted"/>
<name>A0A9X7QLC4_BACCE</name>